<feature type="region of interest" description="Disordered" evidence="1">
    <location>
        <begin position="22"/>
        <end position="111"/>
    </location>
</feature>
<evidence type="ECO:0000313" key="2">
    <source>
        <dbReference type="EMBL" id="NYY94427.1"/>
    </source>
</evidence>
<proteinExistence type="predicted"/>
<protein>
    <submittedName>
        <fullName evidence="2">Uncharacterized protein</fullName>
    </submittedName>
</protein>
<sequence length="289" mass="31882">MTDITQGADALDENALFNAAVEAETLDKFENPPPVKEPDKPAALAPDGKTEPKTEPKEAKTDDNAPVPPGRLREEAEARRRVERERDDLRAQMQLLARQAPPQQQREQPKGVDLFENPSGFVQQELKPYLENIHSQFQMQREAMSLDFAMQRHGEEKVGSARQALEQGMQRGDPHAWSTYQRAMGSHDPYGVIVKWHQDGETLRNIGGDLDGYRKRILEEALADPEYRARVIEAAKGQAAATGQHVARPVKPAVASPSLGNIGAGGGDAQAVEPSDAELFRAATQAKRR</sequence>
<reference evidence="3 4" key="3">
    <citation type="journal article" date="2022" name="Int. J. Syst. Evol. Microbiol.">
        <title>Strains of Bradyrhizobium barranii sp. nov. associated with legumes native to Canada are symbionts of soybeans and belong to different subspecies (subsp. barranii subsp. nov. and subsp. apii subsp. nov.) and symbiovars (sv. glycinearum and sv. septentrionale).</title>
        <authorList>
            <person name="Bromfield E.S.P."/>
            <person name="Cloutier S."/>
            <person name="Wasai-Hara S."/>
            <person name="Minamisawa K."/>
        </authorList>
    </citation>
    <scope>NUCLEOTIDE SEQUENCE [LARGE SCALE GENOMIC DNA]</scope>
    <source>
        <strain evidence="3 4">323S2</strain>
    </source>
</reference>
<evidence type="ECO:0000313" key="4">
    <source>
        <dbReference type="Proteomes" id="UP000564836"/>
    </source>
</evidence>
<dbReference type="RefSeq" id="WP_166352955.1">
    <property type="nucleotide sequence ID" value="NZ_CP088280.1"/>
</dbReference>
<dbReference type="Proteomes" id="UP000564836">
    <property type="component" value="Chromosome"/>
</dbReference>
<feature type="compositionally biased region" description="Basic and acidic residues" evidence="1">
    <location>
        <begin position="71"/>
        <end position="90"/>
    </location>
</feature>
<feature type="compositionally biased region" description="Basic and acidic residues" evidence="1">
    <location>
        <begin position="25"/>
        <end position="40"/>
    </location>
</feature>
<feature type="compositionally biased region" description="Basic and acidic residues" evidence="1">
    <location>
        <begin position="48"/>
        <end position="63"/>
    </location>
</feature>
<gene>
    <name evidence="3" type="ORF">G6321_00027875</name>
    <name evidence="2" type="ORF">G6321_40360</name>
</gene>
<dbReference type="EMBL" id="CP088280">
    <property type="protein sequence ID" value="UGX98726.1"/>
    <property type="molecule type" value="Genomic_DNA"/>
</dbReference>
<dbReference type="AlphaFoldDB" id="A0A7Z0TUD9"/>
<evidence type="ECO:0000256" key="1">
    <source>
        <dbReference type="SAM" id="MobiDB-lite"/>
    </source>
</evidence>
<accession>A0A7Z0TUD9</accession>
<feature type="compositionally biased region" description="Low complexity" evidence="1">
    <location>
        <begin position="91"/>
        <end position="106"/>
    </location>
</feature>
<evidence type="ECO:0000313" key="3">
    <source>
        <dbReference type="EMBL" id="UGX98726.1"/>
    </source>
</evidence>
<dbReference type="EMBL" id="JACBFH010000001">
    <property type="protein sequence ID" value="NYY94427.1"/>
    <property type="molecule type" value="Genomic_DNA"/>
</dbReference>
<reference evidence="2" key="2">
    <citation type="submission" date="2020-06" db="EMBL/GenBank/DDBJ databases">
        <title>Whole Genome Sequence of Bradyrhizobium sp. Strain 323S2.</title>
        <authorList>
            <person name="Bromfield E.S.P."/>
        </authorList>
    </citation>
    <scope>NUCLEOTIDE SEQUENCE [LARGE SCALE GENOMIC DNA]</scope>
    <source>
        <strain evidence="2">323S2</strain>
    </source>
</reference>
<organism evidence="2">
    <name type="scientific">Bradyrhizobium barranii subsp. barranii</name>
    <dbReference type="NCBI Taxonomy" id="2823807"/>
    <lineage>
        <taxon>Bacteria</taxon>
        <taxon>Pseudomonadati</taxon>
        <taxon>Pseudomonadota</taxon>
        <taxon>Alphaproteobacteria</taxon>
        <taxon>Hyphomicrobiales</taxon>
        <taxon>Nitrobacteraceae</taxon>
        <taxon>Bradyrhizobium</taxon>
        <taxon>Bradyrhizobium barranii</taxon>
    </lineage>
</organism>
<name>A0A7Z0TUD9_9BRAD</name>
<reference evidence="3 4" key="1">
    <citation type="journal article" date="2017" name="Syst. Appl. Microbiol.">
        <title>Soybeans inoculated with root zone soils of Canadian native legumes harbour diverse and novel Bradyrhizobium spp. that possess agricultural potential.</title>
        <authorList>
            <person name="Bromfield E.S.P."/>
            <person name="Cloutier S."/>
            <person name="Tambong J.T."/>
            <person name="Tran Thi T.V."/>
        </authorList>
    </citation>
    <scope>NUCLEOTIDE SEQUENCE [LARGE SCALE GENOMIC DNA]</scope>
    <source>
        <strain evidence="3 4">323S2</strain>
    </source>
</reference>
<feature type="region of interest" description="Disordered" evidence="1">
    <location>
        <begin position="258"/>
        <end position="289"/>
    </location>
</feature>